<comment type="caution">
    <text evidence="1">The sequence shown here is derived from an EMBL/GenBank/DDBJ whole genome shotgun (WGS) entry which is preliminary data.</text>
</comment>
<name>A0A1S2VQW3_9BACT</name>
<sequence length="125" mass="14007">MNQNPTPDPVKSLRRDIIRSAAQAKIGALLVLLKRYEDNWIKQTTAEGYVWHASDSRAIGNALKGEYYDKYSSAATKELLVQELGLASDPTRDFIFSAINSEEYSEIKSRLNSMAEELIKLAALL</sequence>
<evidence type="ECO:0000313" key="1">
    <source>
        <dbReference type="EMBL" id="OIN61177.1"/>
    </source>
</evidence>
<reference evidence="1 2" key="1">
    <citation type="submission" date="2016-10" db="EMBL/GenBank/DDBJ databases">
        <title>Arsenicibacter rosenii gen. nov., sp. nov., an efficient arsenic-methylating bacterium isolated from an arsenic-contaminated paddy soil.</title>
        <authorList>
            <person name="Huang K."/>
        </authorList>
    </citation>
    <scope>NUCLEOTIDE SEQUENCE [LARGE SCALE GENOMIC DNA]</scope>
    <source>
        <strain evidence="1 2">SM-1</strain>
    </source>
</reference>
<dbReference type="Proteomes" id="UP000181790">
    <property type="component" value="Unassembled WGS sequence"/>
</dbReference>
<dbReference type="RefSeq" id="WP_071501680.1">
    <property type="nucleotide sequence ID" value="NZ_MORL01000001.1"/>
</dbReference>
<dbReference type="EMBL" id="MORL01000001">
    <property type="protein sequence ID" value="OIN61177.1"/>
    <property type="molecule type" value="Genomic_DNA"/>
</dbReference>
<organism evidence="1 2">
    <name type="scientific">Arsenicibacter rosenii</name>
    <dbReference type="NCBI Taxonomy" id="1750698"/>
    <lineage>
        <taxon>Bacteria</taxon>
        <taxon>Pseudomonadati</taxon>
        <taxon>Bacteroidota</taxon>
        <taxon>Cytophagia</taxon>
        <taxon>Cytophagales</taxon>
        <taxon>Spirosomataceae</taxon>
        <taxon>Arsenicibacter</taxon>
    </lineage>
</organism>
<evidence type="ECO:0000313" key="2">
    <source>
        <dbReference type="Proteomes" id="UP000181790"/>
    </source>
</evidence>
<gene>
    <name evidence="1" type="ORF">BLX24_03715</name>
</gene>
<dbReference type="AlphaFoldDB" id="A0A1S2VQW3"/>
<proteinExistence type="predicted"/>
<accession>A0A1S2VQW3</accession>
<protein>
    <submittedName>
        <fullName evidence="1">Uncharacterized protein</fullName>
    </submittedName>
</protein>
<keyword evidence="2" id="KW-1185">Reference proteome</keyword>